<comment type="caution">
    <text evidence="2">The sequence shown here is derived from an EMBL/GenBank/DDBJ whole genome shotgun (WGS) entry which is preliminary data.</text>
</comment>
<protein>
    <submittedName>
        <fullName evidence="2">Uncharacterized protein</fullName>
    </submittedName>
</protein>
<feature type="chain" id="PRO_5018724243" evidence="1">
    <location>
        <begin position="31"/>
        <end position="387"/>
    </location>
</feature>
<gene>
    <name evidence="2" type="ORF">PXEA_LOCUS36151</name>
</gene>
<feature type="non-terminal residue" evidence="2">
    <location>
        <position position="387"/>
    </location>
</feature>
<evidence type="ECO:0000313" key="2">
    <source>
        <dbReference type="EMBL" id="VEL42711.1"/>
    </source>
</evidence>
<dbReference type="Proteomes" id="UP000784294">
    <property type="component" value="Unassembled WGS sequence"/>
</dbReference>
<accession>A0A3S5BCA1</accession>
<dbReference type="AlphaFoldDB" id="A0A3S5BCA1"/>
<organism evidence="2 3">
    <name type="scientific">Protopolystoma xenopodis</name>
    <dbReference type="NCBI Taxonomy" id="117903"/>
    <lineage>
        <taxon>Eukaryota</taxon>
        <taxon>Metazoa</taxon>
        <taxon>Spiralia</taxon>
        <taxon>Lophotrochozoa</taxon>
        <taxon>Platyhelminthes</taxon>
        <taxon>Monogenea</taxon>
        <taxon>Polyopisthocotylea</taxon>
        <taxon>Polystomatidea</taxon>
        <taxon>Polystomatidae</taxon>
        <taxon>Protopolystoma</taxon>
    </lineage>
</organism>
<keyword evidence="1" id="KW-0732">Signal</keyword>
<evidence type="ECO:0000256" key="1">
    <source>
        <dbReference type="SAM" id="SignalP"/>
    </source>
</evidence>
<name>A0A3S5BCA1_9PLAT</name>
<keyword evidence="3" id="KW-1185">Reference proteome</keyword>
<reference evidence="2" key="1">
    <citation type="submission" date="2018-11" db="EMBL/GenBank/DDBJ databases">
        <authorList>
            <consortium name="Pathogen Informatics"/>
        </authorList>
    </citation>
    <scope>NUCLEOTIDE SEQUENCE</scope>
</reference>
<proteinExistence type="predicted"/>
<feature type="signal peptide" evidence="1">
    <location>
        <begin position="1"/>
        <end position="30"/>
    </location>
</feature>
<evidence type="ECO:0000313" key="3">
    <source>
        <dbReference type="Proteomes" id="UP000784294"/>
    </source>
</evidence>
<sequence>MTPFAQLTFALAPLLYILLCLDLRITCVEGPCCLFSYPICLCSYLPLTVEPGRVDECNQSRLVPDDNLHKALLSVEDSTVGNETMYGVFVLDLDQLPPPTRYRYTYLRYFGMTPGIGRIRKILAKPVSCKANALEDQFHLHVALLFHLNCTVCSELVEKVRSSFELFPIADFYNEQFFQSRALLRSEYRVKVRSFTLKIPKWSTSETDMNKPVAFAPPVLVDNPIRIGVLRYNLTEAQVTLESIKNSSTTCELFEEWNLKPSNVARVKEVVSLLRVACEERKMSIQIFASNFSDQLTELADYCRAEWSPSLVQELRSKALLSYFMEFVQEAFRSSLMLNYATKAVLKGKLYWMSEMLRRDVKIETKESEQIKLSDMEMFVEGYATQY</sequence>
<dbReference type="EMBL" id="CAAALY010276046">
    <property type="protein sequence ID" value="VEL42711.1"/>
    <property type="molecule type" value="Genomic_DNA"/>
</dbReference>